<comment type="caution">
    <text evidence="1">The sequence shown here is derived from an EMBL/GenBank/DDBJ whole genome shotgun (WGS) entry which is preliminary data.</text>
</comment>
<reference evidence="1 2" key="1">
    <citation type="submission" date="2020-05" db="EMBL/GenBank/DDBJ databases">
        <title>Draft Genome Sequences of Sphingomonas sp. Isolated from the International Space Station.</title>
        <authorList>
            <person name="Bijlani S."/>
            <person name="Singh N.K."/>
            <person name="Mason C.E."/>
            <person name="Wang C.C."/>
            <person name="Venkateswaran K."/>
        </authorList>
    </citation>
    <scope>NUCLEOTIDE SEQUENCE [LARGE SCALE GENOMIC DNA]</scope>
    <source>
        <strain evidence="1 2">FKI-L5-BR-P1</strain>
    </source>
</reference>
<sequence length="325" mass="36138">MIGNTRYRHAISILVHEQIEVIIDQCLNFEAFAPDSLIMLHVSASASFEKACLQKGLDESGCRRTIINPVSRPTGWGSIIDAHLANIRALDAFCHPHAMIALNASNDMLLRRLSAQSEADGPRFELREISPTSIWYTGRQFSQSAAFSALARKLGCSQMVGSQIEGSTYPLDTLLRLADRVESLRELFLELPGVAEEVVFPTWALQHLGEPQKQPFILFRASRMTGLAACLIPPRMRGGGRADIAQKVANRIESYLLPPDAARGDINAVATGRPLTPAAWPHGLRRSRPAIFYGIKRIARRYDDPLRTYIRTHTSIERARQESDA</sequence>
<accession>A0A7Y2PB32</accession>
<dbReference type="Proteomes" id="UP000550136">
    <property type="component" value="Unassembled WGS sequence"/>
</dbReference>
<name>A0A7Y2PB32_SPHPI</name>
<gene>
    <name evidence="1" type="ORF">HKX06_01085</name>
</gene>
<dbReference type="RefSeq" id="WP_206378471.1">
    <property type="nucleotide sequence ID" value="NZ_JABEOU010000004.1"/>
</dbReference>
<proteinExistence type="predicted"/>
<evidence type="ECO:0000313" key="1">
    <source>
        <dbReference type="EMBL" id="NNG55990.1"/>
    </source>
</evidence>
<evidence type="ECO:0000313" key="2">
    <source>
        <dbReference type="Proteomes" id="UP000550136"/>
    </source>
</evidence>
<protein>
    <submittedName>
        <fullName evidence="1">Uncharacterized protein</fullName>
    </submittedName>
</protein>
<organism evidence="1 2">
    <name type="scientific">Sphingomonas paucimobilis</name>
    <name type="common">Pseudomonas paucimobilis</name>
    <dbReference type="NCBI Taxonomy" id="13689"/>
    <lineage>
        <taxon>Bacteria</taxon>
        <taxon>Pseudomonadati</taxon>
        <taxon>Pseudomonadota</taxon>
        <taxon>Alphaproteobacteria</taxon>
        <taxon>Sphingomonadales</taxon>
        <taxon>Sphingomonadaceae</taxon>
        <taxon>Sphingomonas</taxon>
    </lineage>
</organism>
<dbReference type="AlphaFoldDB" id="A0A7Y2PB32"/>
<dbReference type="EMBL" id="JABEOU010000004">
    <property type="protein sequence ID" value="NNG55990.1"/>
    <property type="molecule type" value="Genomic_DNA"/>
</dbReference>